<reference evidence="1 2" key="1">
    <citation type="submission" date="2016-11" db="EMBL/GenBank/DDBJ databases">
        <authorList>
            <person name="Jaros S."/>
            <person name="Januszkiewicz K."/>
            <person name="Wedrychowicz H."/>
        </authorList>
    </citation>
    <scope>NUCLEOTIDE SEQUENCE [LARGE SCALE GENOMIC DNA]</scope>
    <source>
        <strain evidence="1 2">DSM 44666</strain>
    </source>
</reference>
<sequence length="139" mass="16049">MEHENNTKPEYNNLKIICTDDCGNAPKKYFLKEFTIAFAKNDMVFIIDNITDNFQWNIIGKKIIKGKENFVETLKKMCNSKVTELHIKSIISHGYDGSLNGTLIFDNKKSYAFSNVFKFTSSRNNSKIRECTSYVIDLL</sequence>
<dbReference type="AlphaFoldDB" id="A0A1M4T7C1"/>
<dbReference type="Proteomes" id="UP000184476">
    <property type="component" value="Unassembled WGS sequence"/>
</dbReference>
<evidence type="ECO:0000313" key="1">
    <source>
        <dbReference type="EMBL" id="SHE40157.1"/>
    </source>
</evidence>
<organism evidence="1 2">
    <name type="scientific">Seinonella peptonophila</name>
    <dbReference type="NCBI Taxonomy" id="112248"/>
    <lineage>
        <taxon>Bacteria</taxon>
        <taxon>Bacillati</taxon>
        <taxon>Bacillota</taxon>
        <taxon>Bacilli</taxon>
        <taxon>Bacillales</taxon>
        <taxon>Thermoactinomycetaceae</taxon>
        <taxon>Seinonella</taxon>
    </lineage>
</organism>
<gene>
    <name evidence="1" type="ORF">SAMN05444392_101335</name>
</gene>
<name>A0A1M4T7C1_9BACL</name>
<accession>A0A1M4T7C1</accession>
<keyword evidence="2" id="KW-1185">Reference proteome</keyword>
<dbReference type="Gene3D" id="3.10.450.50">
    <property type="match status" value="1"/>
</dbReference>
<dbReference type="InterPro" id="IPR032710">
    <property type="entry name" value="NTF2-like_dom_sf"/>
</dbReference>
<evidence type="ECO:0000313" key="2">
    <source>
        <dbReference type="Proteomes" id="UP000184476"/>
    </source>
</evidence>
<dbReference type="OrthoDB" id="6692273at2"/>
<dbReference type="SUPFAM" id="SSF54427">
    <property type="entry name" value="NTF2-like"/>
    <property type="match status" value="1"/>
</dbReference>
<protein>
    <recommendedName>
        <fullName evidence="3">SnoaL-like domain-containing protein</fullName>
    </recommendedName>
</protein>
<dbReference type="RefSeq" id="WP_073150946.1">
    <property type="nucleotide sequence ID" value="NZ_FQVL01000001.1"/>
</dbReference>
<dbReference type="STRING" id="112248.SAMN05444392_101335"/>
<proteinExistence type="predicted"/>
<dbReference type="EMBL" id="FQVL01000001">
    <property type="protein sequence ID" value="SHE40157.1"/>
    <property type="molecule type" value="Genomic_DNA"/>
</dbReference>
<evidence type="ECO:0008006" key="3">
    <source>
        <dbReference type="Google" id="ProtNLM"/>
    </source>
</evidence>